<protein>
    <submittedName>
        <fullName evidence="1">Uncharacterized protein</fullName>
    </submittedName>
</protein>
<sequence>MINYLEPNVVIVDDVREEIQGIYDYFSQKGIGCKVYNPDLFEGDAPPASPLSDVSLIFLDLHYSDKFDPELCAGWVRQIVKPKSFYILVMWTKDKSKGEKISELLMTHNLVPFLTITKSKIEFQVPNETRYNFETLIEDLNRQLDSTPSLEEIQIWKKSVKQSTNEIIGNLTKNPALLVDKLKKVIISHGGTSIKEIDDYKHKRAILFDALDTVLISNTKKNIDYEISNLNQQTLYNLQEVNNTEADKELNSWFHFKFNKELPESLISPGLISVNNHSLFKNLYSIQDDPKLEKIFNVQKHKGIKIEDIVLVLSRPCDIAQKKYGKNIKLLSGIIIYNASRKINGKIDFGNTTLPDSIKKYEHLHFSDLENDVTIIFDFRYSFSVPEKVFKEKFKNIQVFNKELLSEIQVEYSSYSSRLGITQLF</sequence>
<comment type="caution">
    <text evidence="1">The sequence shown here is derived from an EMBL/GenBank/DDBJ whole genome shotgun (WGS) entry which is preliminary data.</text>
</comment>
<evidence type="ECO:0000313" key="2">
    <source>
        <dbReference type="Proteomes" id="UP000462931"/>
    </source>
</evidence>
<dbReference type="Proteomes" id="UP000462931">
    <property type="component" value="Unassembled WGS sequence"/>
</dbReference>
<proteinExistence type="predicted"/>
<name>A0A7K0FNP3_9SPHI</name>
<dbReference type="RefSeq" id="WP_154287404.1">
    <property type="nucleotide sequence ID" value="NZ_WKJI01000002.1"/>
</dbReference>
<gene>
    <name evidence="1" type="ORF">GJJ64_08640</name>
</gene>
<organism evidence="1 2">
    <name type="scientific">Pedobacter puniceum</name>
    <dbReference type="NCBI Taxonomy" id="2666136"/>
    <lineage>
        <taxon>Bacteria</taxon>
        <taxon>Pseudomonadati</taxon>
        <taxon>Bacteroidota</taxon>
        <taxon>Sphingobacteriia</taxon>
        <taxon>Sphingobacteriales</taxon>
        <taxon>Sphingobacteriaceae</taxon>
        <taxon>Pedobacter</taxon>
    </lineage>
</organism>
<dbReference type="AlphaFoldDB" id="A0A7K0FNP3"/>
<keyword evidence="2" id="KW-1185">Reference proteome</keyword>
<evidence type="ECO:0000313" key="1">
    <source>
        <dbReference type="EMBL" id="MRX47251.1"/>
    </source>
</evidence>
<accession>A0A7K0FNP3</accession>
<dbReference type="EMBL" id="WKJI01000002">
    <property type="protein sequence ID" value="MRX47251.1"/>
    <property type="molecule type" value="Genomic_DNA"/>
</dbReference>
<reference evidence="1 2" key="1">
    <citation type="submission" date="2019-11" db="EMBL/GenBank/DDBJ databases">
        <authorList>
            <person name="Cheng Q."/>
            <person name="Yang Z."/>
        </authorList>
    </citation>
    <scope>NUCLEOTIDE SEQUENCE [LARGE SCALE GENOMIC DNA]</scope>
    <source>
        <strain evidence="1 2">HX-22-1</strain>
    </source>
</reference>